<evidence type="ECO:0000256" key="4">
    <source>
        <dbReference type="ARBA" id="ARBA00022801"/>
    </source>
</evidence>
<feature type="transmembrane region" description="Helical" evidence="7">
    <location>
        <begin position="202"/>
        <end position="222"/>
    </location>
</feature>
<dbReference type="SUPFAM" id="SSF144091">
    <property type="entry name" value="Rhomboid-like"/>
    <property type="match status" value="1"/>
</dbReference>
<dbReference type="PANTHER" id="PTHR43731:SF14">
    <property type="entry name" value="PRESENILIN-ASSOCIATED RHOMBOID-LIKE PROTEIN, MITOCHONDRIAL"/>
    <property type="match status" value="1"/>
</dbReference>
<feature type="transmembrane region" description="Helical" evidence="7">
    <location>
        <begin position="161"/>
        <end position="182"/>
    </location>
</feature>
<comment type="caution">
    <text evidence="9">The sequence shown here is derived from an EMBL/GenBank/DDBJ whole genome shotgun (WGS) entry which is preliminary data.</text>
</comment>
<evidence type="ECO:0000259" key="8">
    <source>
        <dbReference type="Pfam" id="PF01694"/>
    </source>
</evidence>
<feature type="transmembrane region" description="Helical" evidence="7">
    <location>
        <begin position="70"/>
        <end position="94"/>
    </location>
</feature>
<keyword evidence="6 7" id="KW-0472">Membrane</keyword>
<dbReference type="Gene3D" id="1.20.1540.10">
    <property type="entry name" value="Rhomboid-like"/>
    <property type="match status" value="1"/>
</dbReference>
<dbReference type="PATRIC" id="fig|237368.3.peg.4260"/>
<dbReference type="InterPro" id="IPR022764">
    <property type="entry name" value="Peptidase_S54_rhomboid_dom"/>
</dbReference>
<comment type="subcellular location">
    <subcellularLocation>
        <location evidence="1">Membrane</location>
        <topology evidence="1">Multi-pass membrane protein</topology>
    </subcellularLocation>
</comment>
<evidence type="ECO:0000256" key="5">
    <source>
        <dbReference type="ARBA" id="ARBA00022989"/>
    </source>
</evidence>
<dbReference type="Proteomes" id="UP000030652">
    <property type="component" value="Unassembled WGS sequence"/>
</dbReference>
<name>A0A0B0EGT3_9BACT</name>
<evidence type="ECO:0000256" key="7">
    <source>
        <dbReference type="SAM" id="Phobius"/>
    </source>
</evidence>
<evidence type="ECO:0000256" key="1">
    <source>
        <dbReference type="ARBA" id="ARBA00004141"/>
    </source>
</evidence>
<feature type="domain" description="Peptidase S54 rhomboid" evidence="8">
    <location>
        <begin position="69"/>
        <end position="219"/>
    </location>
</feature>
<keyword evidence="4" id="KW-0378">Hydrolase</keyword>
<dbReference type="AlphaFoldDB" id="A0A0B0EGT3"/>
<evidence type="ECO:0000256" key="2">
    <source>
        <dbReference type="ARBA" id="ARBA00009045"/>
    </source>
</evidence>
<dbReference type="GO" id="GO:0004252">
    <property type="term" value="F:serine-type endopeptidase activity"/>
    <property type="evidence" value="ECO:0007669"/>
    <property type="project" value="InterPro"/>
</dbReference>
<accession>A0A0B0EGT3</accession>
<keyword evidence="3 7" id="KW-0812">Transmembrane</keyword>
<dbReference type="GO" id="GO:0016020">
    <property type="term" value="C:membrane"/>
    <property type="evidence" value="ECO:0007669"/>
    <property type="project" value="UniProtKB-SubCell"/>
</dbReference>
<dbReference type="Pfam" id="PF01694">
    <property type="entry name" value="Rhomboid"/>
    <property type="match status" value="1"/>
</dbReference>
<dbReference type="PANTHER" id="PTHR43731">
    <property type="entry name" value="RHOMBOID PROTEASE"/>
    <property type="match status" value="1"/>
</dbReference>
<dbReference type="InterPro" id="IPR035952">
    <property type="entry name" value="Rhomboid-like_sf"/>
</dbReference>
<evidence type="ECO:0000313" key="9">
    <source>
        <dbReference type="EMBL" id="KHE90308.1"/>
    </source>
</evidence>
<gene>
    <name evidence="9" type="ORF">SCABRO_03960</name>
</gene>
<reference evidence="9" key="1">
    <citation type="submission" date="2014-10" db="EMBL/GenBank/DDBJ databases">
        <title>Draft genome of anammox bacterium scalindua brodae, obtained using differential coverage binning of sequence data from two enrichment reactors.</title>
        <authorList>
            <person name="Speth D.R."/>
            <person name="Russ L."/>
            <person name="Kartal B."/>
            <person name="Op den Camp H.J."/>
            <person name="Dutilh B.E."/>
            <person name="Jetten M.S."/>
        </authorList>
    </citation>
    <scope>NUCLEOTIDE SEQUENCE [LARGE SCALE GENOMIC DNA]</scope>
    <source>
        <strain evidence="9">RU1</strain>
    </source>
</reference>
<feature type="transmembrane region" description="Helical" evidence="7">
    <location>
        <begin position="12"/>
        <end position="30"/>
    </location>
</feature>
<protein>
    <recommendedName>
        <fullName evidence="8">Peptidase S54 rhomboid domain-containing protein</fullName>
    </recommendedName>
</protein>
<dbReference type="FunFam" id="1.20.1540.10:FF:000027">
    <property type="entry name" value="Rhomboid family intramembrane serine protease"/>
    <property type="match status" value="1"/>
</dbReference>
<proteinExistence type="inferred from homology"/>
<evidence type="ECO:0000256" key="3">
    <source>
        <dbReference type="ARBA" id="ARBA00022692"/>
    </source>
</evidence>
<dbReference type="EMBL" id="JRYO01000268">
    <property type="protein sequence ID" value="KHE90308.1"/>
    <property type="molecule type" value="Genomic_DNA"/>
</dbReference>
<organism evidence="9">
    <name type="scientific">Candidatus Scalindua brodae</name>
    <dbReference type="NCBI Taxonomy" id="237368"/>
    <lineage>
        <taxon>Bacteria</taxon>
        <taxon>Pseudomonadati</taxon>
        <taxon>Planctomycetota</taxon>
        <taxon>Candidatus Brocadiia</taxon>
        <taxon>Candidatus Brocadiales</taxon>
        <taxon>Candidatus Scalinduaceae</taxon>
        <taxon>Candidatus Scalindua</taxon>
    </lineage>
</organism>
<keyword evidence="5 7" id="KW-1133">Transmembrane helix</keyword>
<evidence type="ECO:0000256" key="6">
    <source>
        <dbReference type="ARBA" id="ARBA00023136"/>
    </source>
</evidence>
<feature type="transmembrane region" description="Helical" evidence="7">
    <location>
        <begin position="106"/>
        <end position="124"/>
    </location>
</feature>
<dbReference type="eggNOG" id="COG0705">
    <property type="taxonomic scope" value="Bacteria"/>
</dbReference>
<feature type="transmembrane region" description="Helical" evidence="7">
    <location>
        <begin position="130"/>
        <end position="149"/>
    </location>
</feature>
<comment type="similarity">
    <text evidence="2">Belongs to the peptidase S54 family.</text>
</comment>
<dbReference type="InterPro" id="IPR050925">
    <property type="entry name" value="Rhomboid_protease_S54"/>
</dbReference>
<sequence length="233" mass="25968">MIPIRDRNPSDTFPYVTIGIIAINCFIFLYELSLGSDLAQFLHRYGVVPIKVTHDYRSSDLSLIDTFSPFLFSTFLHGGFIHLIGNMWFLWIFGDNIEDKLGHVKYLCFYILCGTSASSAHVFFNSQSELPCIGASGAIAAVLGAYMVTFPRARVTTIVPIFFFIQIIELPAVVVIGFWILIQFFSGAVSLTASTSGGGVAWWAHVGGFVSGIILFYIIRILSVRKPGRRSYW</sequence>